<keyword evidence="2" id="KW-1185">Reference proteome</keyword>
<protein>
    <recommendedName>
        <fullName evidence="3">Asl1-like glycosyl hydrolase catalytic domain-containing protein</fullName>
    </recommendedName>
</protein>
<dbReference type="GO" id="GO:0004553">
    <property type="term" value="F:hydrolase activity, hydrolyzing O-glycosyl compounds"/>
    <property type="evidence" value="ECO:0007669"/>
    <property type="project" value="TreeGrafter"/>
</dbReference>
<organism evidence="1 2">
    <name type="scientific">Novosphingobium barchaimii LL02</name>
    <dbReference type="NCBI Taxonomy" id="1114963"/>
    <lineage>
        <taxon>Bacteria</taxon>
        <taxon>Pseudomonadati</taxon>
        <taxon>Pseudomonadota</taxon>
        <taxon>Alphaproteobacteria</taxon>
        <taxon>Sphingomonadales</taxon>
        <taxon>Sphingomonadaceae</taxon>
        <taxon>Novosphingobium</taxon>
    </lineage>
</organism>
<sequence length="562" mass="59719">MGFAACAGLTSSCSQGAPAQTSPQTMTLGVQTHFAQGWPATRLDLARKVGAPSLRDSVPWARVETSPGRYTFEGAGVAALDSFCRKGGSLLLVAVPLNPLYDGGGALRSPGAKAAFAGYIAALQAHFASCLTAIEIGNEINSMNSRQLFRPGETGVDPLREYVDLVRTARETLRARGGTAKILGGSSNMIATGFLDSLFARGLLDAADALAVHPYRSQAENLDVELAHLADVMRRRGKPLPVWASEFSDNYPTPEMAAPQLVKEATLLAAGGVEAAHWYALVDQKWFRNMGLYDADGRTKPAAQAFSLAQRELLAHGRPERVDVGDPNVRLYRFGADSWVAWGASGRAAFDASARLLDARGQPLSGTEAELNDDPVIALRSARPTFTQGPVVADSLLGYGSGDWRYLARKADGSERTLPLLDGQWTTYHGDRFVRPLWIGDVAGAPAGEGTGAIHAIVRYTSPAARKVSIAVCIDKQPGGDGIDVALRRGKTDLAAALVTASQRFALRDIALGAGDTVDLVVGPNVKAGRDGFRYRIRIYAEPHVPAADCPARAVSVYPAKI</sequence>
<name>A0A0J7XV40_9SPHN</name>
<accession>A0A0J7XV40</accession>
<evidence type="ECO:0008006" key="3">
    <source>
        <dbReference type="Google" id="ProtNLM"/>
    </source>
</evidence>
<comment type="caution">
    <text evidence="1">The sequence shown here is derived from an EMBL/GenBank/DDBJ whole genome shotgun (WGS) entry which is preliminary data.</text>
</comment>
<dbReference type="Gene3D" id="3.20.20.80">
    <property type="entry name" value="Glycosidases"/>
    <property type="match status" value="1"/>
</dbReference>
<dbReference type="InterPro" id="IPR051923">
    <property type="entry name" value="Glycosyl_Hydrolase_39"/>
</dbReference>
<evidence type="ECO:0000313" key="2">
    <source>
        <dbReference type="Proteomes" id="UP000052268"/>
    </source>
</evidence>
<gene>
    <name evidence="1" type="ORF">V474_18725</name>
</gene>
<dbReference type="PANTHER" id="PTHR12631">
    <property type="entry name" value="ALPHA-L-IDURONIDASE"/>
    <property type="match status" value="1"/>
</dbReference>
<dbReference type="PATRIC" id="fig|1114963.3.peg.2582"/>
<dbReference type="PANTHER" id="PTHR12631:SF10">
    <property type="entry name" value="BETA-XYLOSIDASE-LIKE PROTEIN-RELATED"/>
    <property type="match status" value="1"/>
</dbReference>
<dbReference type="SUPFAM" id="SSF51445">
    <property type="entry name" value="(Trans)glycosidases"/>
    <property type="match status" value="1"/>
</dbReference>
<dbReference type="Proteomes" id="UP000052268">
    <property type="component" value="Unassembled WGS sequence"/>
</dbReference>
<dbReference type="EMBL" id="JACU01000005">
    <property type="protein sequence ID" value="KMS55484.1"/>
    <property type="molecule type" value="Genomic_DNA"/>
</dbReference>
<reference evidence="1 2" key="1">
    <citation type="journal article" date="2015" name="G3 (Bethesda)">
        <title>Insights into Ongoing Evolution of the Hexachlorocyclohexane Catabolic Pathway from Comparative Genomics of Ten Sphingomonadaceae Strains.</title>
        <authorList>
            <person name="Pearce S.L."/>
            <person name="Oakeshott J.G."/>
            <person name="Pandey G."/>
        </authorList>
    </citation>
    <scope>NUCLEOTIDE SEQUENCE [LARGE SCALE GENOMIC DNA]</scope>
    <source>
        <strain evidence="1 2">LL02</strain>
    </source>
</reference>
<evidence type="ECO:0000313" key="1">
    <source>
        <dbReference type="EMBL" id="KMS55484.1"/>
    </source>
</evidence>
<dbReference type="InterPro" id="IPR017853">
    <property type="entry name" value="GH"/>
</dbReference>
<proteinExistence type="predicted"/>
<dbReference type="AlphaFoldDB" id="A0A0J7XV40"/>